<proteinExistence type="predicted"/>
<evidence type="ECO:0000313" key="2">
    <source>
        <dbReference type="Proteomes" id="UP000464314"/>
    </source>
</evidence>
<evidence type="ECO:0000313" key="1">
    <source>
        <dbReference type="EMBL" id="QHQ61392.1"/>
    </source>
</evidence>
<dbReference type="AlphaFoldDB" id="A0A6P1TML2"/>
<dbReference type="Proteomes" id="UP000464314">
    <property type="component" value="Chromosome"/>
</dbReference>
<protein>
    <recommendedName>
        <fullName evidence="3">Bacteriophage Gp15 protein</fullName>
    </recommendedName>
</protein>
<accession>A0A6P1TML2</accession>
<dbReference type="EMBL" id="CP048000">
    <property type="protein sequence ID" value="QHQ61392.1"/>
    <property type="molecule type" value="Genomic_DNA"/>
</dbReference>
<reference evidence="1 2" key="1">
    <citation type="submission" date="2020-01" db="EMBL/GenBank/DDBJ databases">
        <title>Genome analysis of Anaerocolumna sp. CBA3638.</title>
        <authorList>
            <person name="Kim J."/>
            <person name="Roh S.W."/>
        </authorList>
    </citation>
    <scope>NUCLEOTIDE SEQUENCE [LARGE SCALE GENOMIC DNA]</scope>
    <source>
        <strain evidence="1 2">CBA3638</strain>
    </source>
</reference>
<name>A0A6P1TML2_9FIRM</name>
<dbReference type="Pfam" id="PF06854">
    <property type="entry name" value="Phage_Gp15"/>
    <property type="match status" value="1"/>
</dbReference>
<sequence>MIGRLPDSLEVNGIQRNIRSDFRTALLIFQAYNDPEMTDWDKTIVMLDCLYEDFDSFTQDDIQEAIEKGVYFLDGGKDFEEIKASRKVIDWEQDEQIIFPALNKVAGYEIRSKKYVHWWTVIGFFYEIGEGLFSNVLTIRQKLYSGKKLEKYEQEFYRNNKQLIDLKTRYTAEEQAEIDRLNKLLG</sequence>
<keyword evidence="2" id="KW-1185">Reference proteome</keyword>
<dbReference type="InterPro" id="IPR009660">
    <property type="entry name" value="Phage_A500_Gp15"/>
</dbReference>
<dbReference type="RefSeq" id="WP_161838217.1">
    <property type="nucleotide sequence ID" value="NZ_CP048000.1"/>
</dbReference>
<evidence type="ECO:0008006" key="3">
    <source>
        <dbReference type="Google" id="ProtNLM"/>
    </source>
</evidence>
<organism evidence="1 2">
    <name type="scientific">Anaerocolumna sedimenticola</name>
    <dbReference type="NCBI Taxonomy" id="2696063"/>
    <lineage>
        <taxon>Bacteria</taxon>
        <taxon>Bacillati</taxon>
        <taxon>Bacillota</taxon>
        <taxon>Clostridia</taxon>
        <taxon>Lachnospirales</taxon>
        <taxon>Lachnospiraceae</taxon>
        <taxon>Anaerocolumna</taxon>
    </lineage>
</organism>
<gene>
    <name evidence="1" type="ORF">Ana3638_11920</name>
</gene>
<dbReference type="KEGG" id="anr:Ana3638_11920"/>